<evidence type="ECO:0000313" key="1">
    <source>
        <dbReference type="EMBL" id="WYF43751.1"/>
    </source>
</evidence>
<protein>
    <recommendedName>
        <fullName evidence="2">PIN domain-containing protein</fullName>
    </recommendedName>
</protein>
<dbReference type="InterPro" id="IPR029060">
    <property type="entry name" value="PIN-like_dom_sf"/>
</dbReference>
<dbReference type="SUPFAM" id="SSF88723">
    <property type="entry name" value="PIN domain-like"/>
    <property type="match status" value="1"/>
</dbReference>
<reference evidence="1" key="1">
    <citation type="submission" date="2024-03" db="EMBL/GenBank/DDBJ databases">
        <title>Deinococcus weizhi sp. nov., isolated from human skin.</title>
        <authorList>
            <person name="Wei Z."/>
            <person name="Tian F."/>
            <person name="Yang C."/>
            <person name="Xin L.T."/>
            <person name="Wen Z.J."/>
            <person name="Lan K.C."/>
            <person name="Yu L."/>
            <person name="Zhe W."/>
            <person name="Dan F.D."/>
            <person name="Jun W."/>
            <person name="Rui Z."/>
            <person name="Yong X.J."/>
            <person name="Ting Y."/>
            <person name="Wei X."/>
            <person name="Xu Z.G."/>
            <person name="Xin Z."/>
            <person name="Dong F.G."/>
            <person name="Ni X.M."/>
            <person name="Zheng M.G."/>
            <person name="Chun Y."/>
            <person name="Qian W.X."/>
        </authorList>
    </citation>
    <scope>NUCLEOTIDE SEQUENCE</scope>
    <source>
        <strain evidence="1">VB142</strain>
    </source>
</reference>
<dbReference type="AlphaFoldDB" id="A0AAU6PZC0"/>
<gene>
    <name evidence="1" type="ORF">WDJ50_10025</name>
</gene>
<dbReference type="InterPro" id="IPR021799">
    <property type="entry name" value="PIN-like_prokaryotic"/>
</dbReference>
<organism evidence="1">
    <name type="scientific">Deinococcus sp. VB142</name>
    <dbReference type="NCBI Taxonomy" id="3112952"/>
    <lineage>
        <taxon>Bacteria</taxon>
        <taxon>Thermotogati</taxon>
        <taxon>Deinococcota</taxon>
        <taxon>Deinococci</taxon>
        <taxon>Deinococcales</taxon>
        <taxon>Deinococcaceae</taxon>
        <taxon>Deinococcus</taxon>
    </lineage>
</organism>
<evidence type="ECO:0008006" key="2">
    <source>
        <dbReference type="Google" id="ProtNLM"/>
    </source>
</evidence>
<name>A0AAU6PZC0_9DEIO</name>
<dbReference type="Pfam" id="PF11848">
    <property type="entry name" value="DUF3368"/>
    <property type="match status" value="1"/>
</dbReference>
<accession>A0AAU6PZC0</accession>
<sequence length="192" mass="21155">MTRWYLDACSLINLYASRHLETLAARQTGPFLVVPAVVAEAGWIYQRSGLERGCRVPIPMSALVDAGVIKVISPTSAMMAQFMRLVLDLDDGEAMTIAAAAETRDSGVVTDDDAALNYLGRLPTVTTSTSLSLLRDIFTDLPDNERGEMLLDLRICARYIPGARHPELTWWKGLLEDQFRGIVVAELEKTAD</sequence>
<proteinExistence type="predicted"/>
<dbReference type="EMBL" id="CP149782">
    <property type="protein sequence ID" value="WYF43751.1"/>
    <property type="molecule type" value="Genomic_DNA"/>
</dbReference>
<dbReference type="RefSeq" id="WP_339094695.1">
    <property type="nucleotide sequence ID" value="NZ_CP149782.1"/>
</dbReference>